<dbReference type="Pfam" id="PF00561">
    <property type="entry name" value="Abhydrolase_1"/>
    <property type="match status" value="1"/>
</dbReference>
<evidence type="ECO:0000256" key="1">
    <source>
        <dbReference type="SAM" id="MobiDB-lite"/>
    </source>
</evidence>
<dbReference type="SUPFAM" id="SSF53474">
    <property type="entry name" value="alpha/beta-Hydrolases"/>
    <property type="match status" value="1"/>
</dbReference>
<feature type="domain" description="AB hydrolase-1" evidence="2">
    <location>
        <begin position="21"/>
        <end position="128"/>
    </location>
</feature>
<keyword evidence="3" id="KW-0378">Hydrolase</keyword>
<dbReference type="PANTHER" id="PTHR43433">
    <property type="entry name" value="HYDROLASE, ALPHA/BETA FOLD FAMILY PROTEIN"/>
    <property type="match status" value="1"/>
</dbReference>
<evidence type="ECO:0000313" key="4">
    <source>
        <dbReference type="Proteomes" id="UP001183607"/>
    </source>
</evidence>
<comment type="caution">
    <text evidence="3">The sequence shown here is derived from an EMBL/GenBank/DDBJ whole genome shotgun (WGS) entry which is preliminary data.</text>
</comment>
<feature type="region of interest" description="Disordered" evidence="1">
    <location>
        <begin position="288"/>
        <end position="325"/>
    </location>
</feature>
<dbReference type="PANTHER" id="PTHR43433:SF10">
    <property type="entry name" value="AB HYDROLASE-1 DOMAIN-CONTAINING PROTEIN"/>
    <property type="match status" value="1"/>
</dbReference>
<dbReference type="Gene3D" id="3.40.50.1820">
    <property type="entry name" value="alpha/beta hydrolase"/>
    <property type="match status" value="1"/>
</dbReference>
<accession>A0ABD5E309</accession>
<feature type="compositionally biased region" description="Acidic residues" evidence="1">
    <location>
        <begin position="288"/>
        <end position="300"/>
    </location>
</feature>
<dbReference type="GO" id="GO:0016787">
    <property type="term" value="F:hydrolase activity"/>
    <property type="evidence" value="ECO:0007669"/>
    <property type="project" value="UniProtKB-KW"/>
</dbReference>
<gene>
    <name evidence="3" type="ORF">RM574_08160</name>
</gene>
<dbReference type="EMBL" id="JAVRER010000009">
    <property type="protein sequence ID" value="MDT0415463.1"/>
    <property type="molecule type" value="Genomic_DNA"/>
</dbReference>
<proteinExistence type="predicted"/>
<dbReference type="RefSeq" id="WP_311676837.1">
    <property type="nucleotide sequence ID" value="NZ_JAVRER010000009.1"/>
</dbReference>
<organism evidence="3 4">
    <name type="scientific">Streptomyces evansiae</name>
    <dbReference type="NCBI Taxonomy" id="3075535"/>
    <lineage>
        <taxon>Bacteria</taxon>
        <taxon>Bacillati</taxon>
        <taxon>Actinomycetota</taxon>
        <taxon>Actinomycetes</taxon>
        <taxon>Kitasatosporales</taxon>
        <taxon>Streptomycetaceae</taxon>
        <taxon>Streptomyces</taxon>
    </lineage>
</organism>
<dbReference type="InterPro" id="IPR029058">
    <property type="entry name" value="AB_hydrolase_fold"/>
</dbReference>
<sequence length="325" mass="34691">MPVVEADGIPTHYEVAGAGPPLLMFSPGGFDSSGEAWRTVGVYRRLRLLDQLSRHYTCVTFDRRESGASGGRLERLSWSAYARQGLALLDHLGIDRAHVMGGCVGCSSALQLAVEHPGRVRGAVLYSPAGGVHYRRKQHERFRTHLAFAERHGLAEVVRLARATATGFTEDPRPGPWVRLLRADEDFARRLAATPLPRYLALAEGSARLLFDRDTVPGPEPEDLLALDVPALVVPGQDTSHAPSAARYLQECLPRAEYWNVPVAEQTEASAPARILRFLADADADADADAEADAEADADADTSAAAGGIGGDGGRGPAGTTGVRA</sequence>
<dbReference type="InterPro" id="IPR000073">
    <property type="entry name" value="AB_hydrolase_1"/>
</dbReference>
<reference evidence="4" key="1">
    <citation type="submission" date="2023-07" db="EMBL/GenBank/DDBJ databases">
        <title>30 novel species of actinomycetes from the DSMZ collection.</title>
        <authorList>
            <person name="Nouioui I."/>
        </authorList>
    </citation>
    <scope>NUCLEOTIDE SEQUENCE [LARGE SCALE GENOMIC DNA]</scope>
    <source>
        <strain evidence="4">DSM 41982</strain>
    </source>
</reference>
<feature type="compositionally biased region" description="Gly residues" evidence="1">
    <location>
        <begin position="307"/>
        <end position="319"/>
    </location>
</feature>
<evidence type="ECO:0000259" key="2">
    <source>
        <dbReference type="Pfam" id="PF00561"/>
    </source>
</evidence>
<dbReference type="AlphaFoldDB" id="A0ABD5E309"/>
<dbReference type="Proteomes" id="UP001183607">
    <property type="component" value="Unassembled WGS sequence"/>
</dbReference>
<protein>
    <submittedName>
        <fullName evidence="3">Alpha/beta hydrolase</fullName>
    </submittedName>
</protein>
<dbReference type="InterPro" id="IPR050471">
    <property type="entry name" value="AB_hydrolase"/>
</dbReference>
<name>A0ABD5E309_9ACTN</name>
<evidence type="ECO:0000313" key="3">
    <source>
        <dbReference type="EMBL" id="MDT0415463.1"/>
    </source>
</evidence>